<reference evidence="1 2" key="1">
    <citation type="submission" date="2020-12" db="EMBL/GenBank/DDBJ databases">
        <title>FDA dAtabase for Regulatory Grade micrObial Sequences (FDA-ARGOS): Supporting development and validation of Infectious Disease Dx tests.</title>
        <authorList>
            <person name="Sproer C."/>
            <person name="Gronow S."/>
            <person name="Severitt S."/>
            <person name="Schroder I."/>
            <person name="Tallon L."/>
            <person name="Sadzewicz L."/>
            <person name="Zhao X."/>
            <person name="Boylan J."/>
            <person name="Ott S."/>
            <person name="Bowen H."/>
            <person name="Vavikolanu K."/>
            <person name="Mehta A."/>
            <person name="Aluvathingal J."/>
            <person name="Nadendla S."/>
            <person name="Lowell S."/>
            <person name="Myers T."/>
            <person name="Yan Y."/>
            <person name="Sichtig H."/>
        </authorList>
    </citation>
    <scope>NUCLEOTIDE SEQUENCE [LARGE SCALE GENOMIC DNA]</scope>
    <source>
        <strain evidence="1 2">FDAARGOS_881</strain>
    </source>
</reference>
<sequence>MFKMIQNPEFDATIKGAMPGDEADEFTFKARFVAMSSEERKAFDMATVDGTTAFLREVFIGFSDVTDAADKPMPYSEQSRDWLIKQDWTRGPLLRTYFTAIVGAALGN</sequence>
<dbReference type="Proteomes" id="UP000594836">
    <property type="component" value="Chromosome"/>
</dbReference>
<name>A0A7T3ABZ1_SPHPI</name>
<organism evidence="1 2">
    <name type="scientific">Sphingomonas paucimobilis</name>
    <name type="common">Pseudomonas paucimobilis</name>
    <dbReference type="NCBI Taxonomy" id="13689"/>
    <lineage>
        <taxon>Bacteria</taxon>
        <taxon>Pseudomonadati</taxon>
        <taxon>Pseudomonadota</taxon>
        <taxon>Alphaproteobacteria</taxon>
        <taxon>Sphingomonadales</taxon>
        <taxon>Sphingomonadaceae</taxon>
        <taxon>Sphingomonas</taxon>
    </lineage>
</organism>
<evidence type="ECO:0000313" key="1">
    <source>
        <dbReference type="EMBL" id="QPT09878.1"/>
    </source>
</evidence>
<gene>
    <name evidence="1" type="ORF">I6G38_06455</name>
</gene>
<accession>A0A7T3ABZ1</accession>
<proteinExistence type="predicted"/>
<evidence type="ECO:0000313" key="2">
    <source>
        <dbReference type="Proteomes" id="UP000594836"/>
    </source>
</evidence>
<dbReference type="EMBL" id="CP065713">
    <property type="protein sequence ID" value="QPT09878.1"/>
    <property type="molecule type" value="Genomic_DNA"/>
</dbReference>
<dbReference type="AlphaFoldDB" id="A0A7T3ABZ1"/>
<dbReference type="RefSeq" id="WP_197939270.1">
    <property type="nucleotide sequence ID" value="NZ_CP065713.1"/>
</dbReference>
<protein>
    <submittedName>
        <fullName evidence="1">Uncharacterized protein</fullName>
    </submittedName>
</protein>